<evidence type="ECO:0008006" key="3">
    <source>
        <dbReference type="Google" id="ProtNLM"/>
    </source>
</evidence>
<organism evidence="1 2">
    <name type="scientific">Microbacterium dauci</name>
    <dbReference type="NCBI Taxonomy" id="3048008"/>
    <lineage>
        <taxon>Bacteria</taxon>
        <taxon>Bacillati</taxon>
        <taxon>Actinomycetota</taxon>
        <taxon>Actinomycetes</taxon>
        <taxon>Micrococcales</taxon>
        <taxon>Microbacteriaceae</taxon>
        <taxon>Microbacterium</taxon>
    </lineage>
</organism>
<dbReference type="RefSeq" id="WP_283714139.1">
    <property type="nucleotide sequence ID" value="NZ_JASJND010000001.1"/>
</dbReference>
<proteinExistence type="predicted"/>
<evidence type="ECO:0000313" key="1">
    <source>
        <dbReference type="EMBL" id="MDJ1112830.1"/>
    </source>
</evidence>
<name>A0ABT6ZAX3_9MICO</name>
<keyword evidence="2" id="KW-1185">Reference proteome</keyword>
<dbReference type="Proteomes" id="UP001321481">
    <property type="component" value="Unassembled WGS sequence"/>
</dbReference>
<comment type="caution">
    <text evidence="1">The sequence shown here is derived from an EMBL/GenBank/DDBJ whole genome shotgun (WGS) entry which is preliminary data.</text>
</comment>
<accession>A0ABT6ZAX3</accession>
<evidence type="ECO:0000313" key="2">
    <source>
        <dbReference type="Proteomes" id="UP001321481"/>
    </source>
</evidence>
<gene>
    <name evidence="1" type="ORF">QNI14_00020</name>
</gene>
<sequence>MSTADGIATEVVTRLYGASELGVLTLTAPGDAHPRVQYVGAELFVGLDDRAQGVAVTQGDLPDDGVFHDALRAAIAESDPIPAAEDGWLLIEDESAAAAALLDPARIVAAGVGSEPVVFALARRAVVVVDAADEAALARVADLAEQLFDDGAPLVSAHPMLLTEQGWGPFPWRERHPELAPRFERVLRLFSVRAYDVQGVALERPDVHIAPAKIRVLESGVTTTFATWPKGTATLLPVVDNVIIADPAGQLSVTTMAQFLEAAGDAVVRTGLSPARYFVPGDQPAAASA</sequence>
<protein>
    <recommendedName>
        <fullName evidence="3">SseB protein N-terminal domain-containing protein</fullName>
    </recommendedName>
</protein>
<reference evidence="1 2" key="1">
    <citation type="submission" date="2023-05" db="EMBL/GenBank/DDBJ databases">
        <title>Microbacterium dauci sp.nov., Isolated from Carrot Rhizosphere Soil.</title>
        <authorList>
            <person name="Xiao Z."/>
            <person name="Zheng J."/>
        </authorList>
    </citation>
    <scope>NUCLEOTIDE SEQUENCE [LARGE SCALE GENOMIC DNA]</scope>
    <source>
        <strain evidence="1 2">LX3-4</strain>
    </source>
</reference>
<dbReference type="EMBL" id="JASJND010000001">
    <property type="protein sequence ID" value="MDJ1112830.1"/>
    <property type="molecule type" value="Genomic_DNA"/>
</dbReference>